<dbReference type="HOGENOM" id="CLU_933999_0_0_1"/>
<sequence length="298" mass="33826">MLAFDNFPGWFRDQKDIIESFNPMSSVRKTKKAHVSIDLPPGELSLIPTQEPTNIGKENDYISNNAQAQIDSLEPEFDIPYTTQLGRPACLLFGNPVKQPLELASLEDWGIFVIQALPNAPKRSDGEAAFFLRLIQFILDPEHYSSGLDYWRVHIADTRQIMPFPDEEQYYTDQGIIKYLAKAGVTSHELSDVALFTVQWLRVYQPQPEQLDTEFVWEWLDYYHINFVPSIEAKGLPLGDNENHLNMNGETIQGACSSHNGQLYLWAREMANIPPLSLHYTGDPLPDADAEMAPITAE</sequence>
<evidence type="ECO:0000313" key="1">
    <source>
        <dbReference type="EMBL" id="KIK51519.1"/>
    </source>
</evidence>
<dbReference type="EMBL" id="KN834862">
    <property type="protein sequence ID" value="KIK51519.1"/>
    <property type="molecule type" value="Genomic_DNA"/>
</dbReference>
<keyword evidence="2" id="KW-1185">Reference proteome</keyword>
<dbReference type="AlphaFoldDB" id="A0A0D0BPK7"/>
<dbReference type="Proteomes" id="UP000053593">
    <property type="component" value="Unassembled WGS sequence"/>
</dbReference>
<name>A0A0D0BPK7_9AGAR</name>
<evidence type="ECO:0000313" key="2">
    <source>
        <dbReference type="Proteomes" id="UP000053593"/>
    </source>
</evidence>
<gene>
    <name evidence="1" type="ORF">GYMLUDRAFT_64804</name>
</gene>
<protein>
    <submittedName>
        <fullName evidence="1">Uncharacterized protein</fullName>
    </submittedName>
</protein>
<reference evidence="1 2" key="1">
    <citation type="submission" date="2014-04" db="EMBL/GenBank/DDBJ databases">
        <title>Evolutionary Origins and Diversification of the Mycorrhizal Mutualists.</title>
        <authorList>
            <consortium name="DOE Joint Genome Institute"/>
            <consortium name="Mycorrhizal Genomics Consortium"/>
            <person name="Kohler A."/>
            <person name="Kuo A."/>
            <person name="Nagy L.G."/>
            <person name="Floudas D."/>
            <person name="Copeland A."/>
            <person name="Barry K.W."/>
            <person name="Cichocki N."/>
            <person name="Veneault-Fourrey C."/>
            <person name="LaButti K."/>
            <person name="Lindquist E.A."/>
            <person name="Lipzen A."/>
            <person name="Lundell T."/>
            <person name="Morin E."/>
            <person name="Murat C."/>
            <person name="Riley R."/>
            <person name="Ohm R."/>
            <person name="Sun H."/>
            <person name="Tunlid A."/>
            <person name="Henrissat B."/>
            <person name="Grigoriev I.V."/>
            <person name="Hibbett D.S."/>
            <person name="Martin F."/>
        </authorList>
    </citation>
    <scope>NUCLEOTIDE SEQUENCE [LARGE SCALE GENOMIC DNA]</scope>
    <source>
        <strain evidence="1 2">FD-317 M1</strain>
    </source>
</reference>
<accession>A0A0D0BPK7</accession>
<organism evidence="1 2">
    <name type="scientific">Collybiopsis luxurians FD-317 M1</name>
    <dbReference type="NCBI Taxonomy" id="944289"/>
    <lineage>
        <taxon>Eukaryota</taxon>
        <taxon>Fungi</taxon>
        <taxon>Dikarya</taxon>
        <taxon>Basidiomycota</taxon>
        <taxon>Agaricomycotina</taxon>
        <taxon>Agaricomycetes</taxon>
        <taxon>Agaricomycetidae</taxon>
        <taxon>Agaricales</taxon>
        <taxon>Marasmiineae</taxon>
        <taxon>Omphalotaceae</taxon>
        <taxon>Collybiopsis</taxon>
        <taxon>Collybiopsis luxurians</taxon>
    </lineage>
</organism>
<proteinExistence type="predicted"/>